<dbReference type="InterPro" id="IPR005559">
    <property type="entry name" value="CG-1_dom"/>
</dbReference>
<dbReference type="GeneID" id="17305211"/>
<evidence type="ECO:0000256" key="3">
    <source>
        <dbReference type="ARBA" id="ARBA00023242"/>
    </source>
</evidence>
<evidence type="ECO:0000256" key="1">
    <source>
        <dbReference type="ARBA" id="ARBA00004123"/>
    </source>
</evidence>
<dbReference type="RefSeq" id="XP_005835476.1">
    <property type="nucleotide sequence ID" value="XM_005835419.1"/>
</dbReference>
<dbReference type="SMART" id="SM01076">
    <property type="entry name" value="CG-1"/>
    <property type="match status" value="1"/>
</dbReference>
<feature type="region of interest" description="Disordered" evidence="4">
    <location>
        <begin position="423"/>
        <end position="448"/>
    </location>
</feature>
<reference evidence="8" key="2">
    <citation type="submission" date="2012-11" db="EMBL/GenBank/DDBJ databases">
        <authorList>
            <person name="Kuo A."/>
            <person name="Curtis B.A."/>
            <person name="Tanifuji G."/>
            <person name="Burki F."/>
            <person name="Gruber A."/>
            <person name="Irimia M."/>
            <person name="Maruyama S."/>
            <person name="Arias M.C."/>
            <person name="Ball S.G."/>
            <person name="Gile G.H."/>
            <person name="Hirakawa Y."/>
            <person name="Hopkins J.F."/>
            <person name="Rensing S.A."/>
            <person name="Schmutz J."/>
            <person name="Symeonidi A."/>
            <person name="Elias M."/>
            <person name="Eveleigh R.J."/>
            <person name="Herman E.K."/>
            <person name="Klute M.J."/>
            <person name="Nakayama T."/>
            <person name="Obornik M."/>
            <person name="Reyes-Prieto A."/>
            <person name="Armbrust E.V."/>
            <person name="Aves S.J."/>
            <person name="Beiko R.G."/>
            <person name="Coutinho P."/>
            <person name="Dacks J.B."/>
            <person name="Durnford D.G."/>
            <person name="Fast N.M."/>
            <person name="Green B.R."/>
            <person name="Grisdale C."/>
            <person name="Hempe F."/>
            <person name="Henrissat B."/>
            <person name="Hoppner M.P."/>
            <person name="Ishida K.-I."/>
            <person name="Kim E."/>
            <person name="Koreny L."/>
            <person name="Kroth P.G."/>
            <person name="Liu Y."/>
            <person name="Malik S.-B."/>
            <person name="Maier U.G."/>
            <person name="McRose D."/>
            <person name="Mock T."/>
            <person name="Neilson J.A."/>
            <person name="Onodera N.T."/>
            <person name="Poole A.M."/>
            <person name="Pritham E.J."/>
            <person name="Richards T.A."/>
            <person name="Rocap G."/>
            <person name="Roy S.W."/>
            <person name="Sarai C."/>
            <person name="Schaack S."/>
            <person name="Shirato S."/>
            <person name="Slamovits C.H."/>
            <person name="Spencer D.F."/>
            <person name="Suzuki S."/>
            <person name="Worden A.Z."/>
            <person name="Zauner S."/>
            <person name="Barry K."/>
            <person name="Bell C."/>
            <person name="Bharti A.K."/>
            <person name="Crow J.A."/>
            <person name="Grimwood J."/>
            <person name="Kramer R."/>
            <person name="Lindquist E."/>
            <person name="Lucas S."/>
            <person name="Salamov A."/>
            <person name="McFadden G.I."/>
            <person name="Lane C.E."/>
            <person name="Keeling P.J."/>
            <person name="Gray M.W."/>
            <person name="Grigoriev I.V."/>
            <person name="Archibald J.M."/>
        </authorList>
    </citation>
    <scope>NUCLEOTIDE SEQUENCE</scope>
    <source>
        <strain evidence="8">CCMP2712</strain>
    </source>
</reference>
<keyword evidence="3" id="KW-0539">Nucleus</keyword>
<dbReference type="KEGG" id="gtt:GUITHDRAFT_136622"/>
<dbReference type="PaxDb" id="55529-EKX48496"/>
<keyword evidence="8" id="KW-1185">Reference proteome</keyword>
<dbReference type="Pfam" id="PF03859">
    <property type="entry name" value="CG-1"/>
    <property type="match status" value="1"/>
</dbReference>
<dbReference type="Proteomes" id="UP000011087">
    <property type="component" value="Unassembled WGS sequence"/>
</dbReference>
<keyword evidence="2" id="KW-0804">Transcription</keyword>
<gene>
    <name evidence="6" type="ORF">GUITHDRAFT_136622</name>
</gene>
<reference evidence="6 8" key="1">
    <citation type="journal article" date="2012" name="Nature">
        <title>Algal genomes reveal evolutionary mosaicism and the fate of nucleomorphs.</title>
        <authorList>
            <consortium name="DOE Joint Genome Institute"/>
            <person name="Curtis B.A."/>
            <person name="Tanifuji G."/>
            <person name="Burki F."/>
            <person name="Gruber A."/>
            <person name="Irimia M."/>
            <person name="Maruyama S."/>
            <person name="Arias M.C."/>
            <person name="Ball S.G."/>
            <person name="Gile G.H."/>
            <person name="Hirakawa Y."/>
            <person name="Hopkins J.F."/>
            <person name="Kuo A."/>
            <person name="Rensing S.A."/>
            <person name="Schmutz J."/>
            <person name="Symeonidi A."/>
            <person name="Elias M."/>
            <person name="Eveleigh R.J."/>
            <person name="Herman E.K."/>
            <person name="Klute M.J."/>
            <person name="Nakayama T."/>
            <person name="Obornik M."/>
            <person name="Reyes-Prieto A."/>
            <person name="Armbrust E.V."/>
            <person name="Aves S.J."/>
            <person name="Beiko R.G."/>
            <person name="Coutinho P."/>
            <person name="Dacks J.B."/>
            <person name="Durnford D.G."/>
            <person name="Fast N.M."/>
            <person name="Green B.R."/>
            <person name="Grisdale C.J."/>
            <person name="Hempel F."/>
            <person name="Henrissat B."/>
            <person name="Hoppner M.P."/>
            <person name="Ishida K."/>
            <person name="Kim E."/>
            <person name="Koreny L."/>
            <person name="Kroth P.G."/>
            <person name="Liu Y."/>
            <person name="Malik S.B."/>
            <person name="Maier U.G."/>
            <person name="McRose D."/>
            <person name="Mock T."/>
            <person name="Neilson J.A."/>
            <person name="Onodera N.T."/>
            <person name="Poole A.M."/>
            <person name="Pritham E.J."/>
            <person name="Richards T.A."/>
            <person name="Rocap G."/>
            <person name="Roy S.W."/>
            <person name="Sarai C."/>
            <person name="Schaack S."/>
            <person name="Shirato S."/>
            <person name="Slamovits C.H."/>
            <person name="Spencer D.F."/>
            <person name="Suzuki S."/>
            <person name="Worden A.Z."/>
            <person name="Zauner S."/>
            <person name="Barry K."/>
            <person name="Bell C."/>
            <person name="Bharti A.K."/>
            <person name="Crow J.A."/>
            <person name="Grimwood J."/>
            <person name="Kramer R."/>
            <person name="Lindquist E."/>
            <person name="Lucas S."/>
            <person name="Salamov A."/>
            <person name="McFadden G.I."/>
            <person name="Lane C.E."/>
            <person name="Keeling P.J."/>
            <person name="Gray M.W."/>
            <person name="Grigoriev I.V."/>
            <person name="Archibald J.M."/>
        </authorList>
    </citation>
    <scope>NUCLEOTIDE SEQUENCE</scope>
    <source>
        <strain evidence="6 8">CCMP2712</strain>
    </source>
</reference>
<name>L1JJ21_GUITC</name>
<dbReference type="eggNOG" id="KOG0520">
    <property type="taxonomic scope" value="Eukaryota"/>
</dbReference>
<evidence type="ECO:0000256" key="4">
    <source>
        <dbReference type="SAM" id="MobiDB-lite"/>
    </source>
</evidence>
<accession>L1JJ21</accession>
<dbReference type="GO" id="GO:0005634">
    <property type="term" value="C:nucleus"/>
    <property type="evidence" value="ECO:0007669"/>
    <property type="project" value="UniProtKB-SubCell"/>
</dbReference>
<dbReference type="STRING" id="905079.L1JJ21"/>
<dbReference type="AlphaFoldDB" id="L1JJ21"/>
<reference evidence="7" key="3">
    <citation type="submission" date="2016-03" db="UniProtKB">
        <authorList>
            <consortium name="EnsemblProtists"/>
        </authorList>
    </citation>
    <scope>IDENTIFICATION</scope>
</reference>
<dbReference type="GO" id="GO:0003712">
    <property type="term" value="F:transcription coregulator activity"/>
    <property type="evidence" value="ECO:0007669"/>
    <property type="project" value="TreeGrafter"/>
</dbReference>
<dbReference type="PROSITE" id="PS51437">
    <property type="entry name" value="CG_1"/>
    <property type="match status" value="1"/>
</dbReference>
<feature type="compositionally biased region" description="Low complexity" evidence="4">
    <location>
        <begin position="430"/>
        <end position="441"/>
    </location>
</feature>
<sequence>MTKFAVRQTELHMQGIKDETNETLKNREVLYVLMNHQSLELEFAKEVVCPPSSGLLVLYDKNIVKRFRRDEHDWKKKKDGKAVREDHEKLKIDGVERLTCCYAHSKEIPTFHRRIYWLLPQQDAKAAGSSPFEEGRQVLVHYLDERCILGDTPASIGKSQSMKSMTKRSRAEKALDLRGELSAGRGARAAVGTKKKAWAQILASSTKPCYNDHDTDSNGRARQSSLTRLLEGTPRVKEEAAQEHVAGSLLTKDLAPHHPREEPFPCGPEGANREDAWKHLAQQVVSAGASSAAEEVSNWHDLIVSSNYHGEAAGEGEQHDDEHAPVWHSLVDKALQQETSNYVCMQWQQLTEKAQCSHSSHPSHLSHSSHTGSLYPFWESFTERISQTAQNLHDEDADISALLAPSDHQDILGPQPFHCCETNQGEEEPLSSLPDLPDALAGQQRVGKHPPGPIEAASNHHDLESNQLRHLRDWERMLACHEIQQQQTSMDIGRAFDALQESAAASCQVYEQWHSMVTQVGCLEREGGGREQCEKGWRKLRGMKMKMMEGV</sequence>
<organism evidence="6">
    <name type="scientific">Guillardia theta (strain CCMP2712)</name>
    <name type="common">Cryptophyte</name>
    <dbReference type="NCBI Taxonomy" id="905079"/>
    <lineage>
        <taxon>Eukaryota</taxon>
        <taxon>Cryptophyceae</taxon>
        <taxon>Pyrenomonadales</taxon>
        <taxon>Geminigeraceae</taxon>
        <taxon>Guillardia</taxon>
    </lineage>
</organism>
<evidence type="ECO:0000313" key="8">
    <source>
        <dbReference type="Proteomes" id="UP000011087"/>
    </source>
</evidence>
<dbReference type="OrthoDB" id="407555at2759"/>
<dbReference type="GO" id="GO:0003690">
    <property type="term" value="F:double-stranded DNA binding"/>
    <property type="evidence" value="ECO:0007669"/>
    <property type="project" value="TreeGrafter"/>
</dbReference>
<evidence type="ECO:0000313" key="6">
    <source>
        <dbReference type="EMBL" id="EKX48496.1"/>
    </source>
</evidence>
<protein>
    <recommendedName>
        <fullName evidence="5">CG-1 domain-containing protein</fullName>
    </recommendedName>
</protein>
<evidence type="ECO:0000259" key="5">
    <source>
        <dbReference type="PROSITE" id="PS51437"/>
    </source>
</evidence>
<dbReference type="PANTHER" id="PTHR23335">
    <property type="entry name" value="CALMODULIN-BINDING TRANSCRIPTION ACTIVATOR CAMTA"/>
    <property type="match status" value="1"/>
</dbReference>
<dbReference type="PANTHER" id="PTHR23335:SF1">
    <property type="entry name" value="CALMODULIN-BINDING TRANSCRIPTION ACTIVATOR, ISOFORM F"/>
    <property type="match status" value="1"/>
</dbReference>
<dbReference type="HOGENOM" id="CLU_494741_0_0_1"/>
<dbReference type="GO" id="GO:0006357">
    <property type="term" value="P:regulation of transcription by RNA polymerase II"/>
    <property type="evidence" value="ECO:0007669"/>
    <property type="project" value="TreeGrafter"/>
</dbReference>
<comment type="subcellular location">
    <subcellularLocation>
        <location evidence="1">Nucleus</location>
    </subcellularLocation>
</comment>
<evidence type="ECO:0000313" key="7">
    <source>
        <dbReference type="EnsemblProtists" id="EKX48496"/>
    </source>
</evidence>
<evidence type="ECO:0000256" key="2">
    <source>
        <dbReference type="ARBA" id="ARBA00023163"/>
    </source>
</evidence>
<dbReference type="EMBL" id="JH992985">
    <property type="protein sequence ID" value="EKX48496.1"/>
    <property type="molecule type" value="Genomic_DNA"/>
</dbReference>
<dbReference type="EnsemblProtists" id="EKX48496">
    <property type="protein sequence ID" value="EKX48496"/>
    <property type="gene ID" value="GUITHDRAFT_136622"/>
</dbReference>
<proteinExistence type="predicted"/>
<feature type="domain" description="CG-1" evidence="5">
    <location>
        <begin position="12"/>
        <end position="151"/>
    </location>
</feature>